<sequence length="591" mass="66083">MEFQPQTIFEIAEAGRQKNNTGIIGATKRNGTWIQTTLDDFDRMKRHLALALHKMGIRKGDRVALHSENSVRWILADAAILSIGAINVPIYTTQPGDQIKYILENSEAKIYMFSQDKLFSNFKPYYKDVKGLEIVCLVSTAEKGFRMFDDMLKEGEAFEKENPGLFEKLRSDVKPDDLASFIYTSGTTGLPKGVMLTHQNIASNVQYSIERIPFDIEGERGGRILSYLPLSHIFERMLNYLYMHIGYPIYYIEVVEEIKDDIGHVKPMFFATVPRLLEKIYSGILNKVASGEGLALKIGMWAMEQAKAYKINTPPTGFAAFKLRMADKLVFSKIRAGFGGNLLGFISGGAALSPTMMNFFTALGFRCHQGYGLTETSPVLTVTTTGGIREGSSGRAIRCVELKIADDGEILARGPNIMKGYYKNPEATAEVIDKDGWFMTGDVGKIDAEGFLYITDRKKDIFKLSTGKYVAPQHVENTLMNSGLIEQIVVLGASRKFCSALIVPNAEAIKAKMGAVSEDDPDYAARVEKLIQAEVDLLNEKLPAWEQIKKFALLDSLLSIDGGELTPTMKTKRRVIHDKYKLEIERIYEEQ</sequence>
<dbReference type="InterPro" id="IPR020845">
    <property type="entry name" value="AMP-binding_CS"/>
</dbReference>
<evidence type="ECO:0000256" key="1">
    <source>
        <dbReference type="ARBA" id="ARBA00022741"/>
    </source>
</evidence>
<accession>A0A345ULC2</accession>
<organism evidence="4 5">
    <name type="scientific">Cyclonatronum proteinivorum</name>
    <dbReference type="NCBI Taxonomy" id="1457365"/>
    <lineage>
        <taxon>Bacteria</taxon>
        <taxon>Pseudomonadati</taxon>
        <taxon>Balneolota</taxon>
        <taxon>Balneolia</taxon>
        <taxon>Balneolales</taxon>
        <taxon>Cyclonatronaceae</taxon>
        <taxon>Cyclonatronum</taxon>
    </lineage>
</organism>
<keyword evidence="5" id="KW-1185">Reference proteome</keyword>
<name>A0A345ULC2_9BACT</name>
<dbReference type="RefSeq" id="WP_114984482.1">
    <property type="nucleotide sequence ID" value="NZ_CP027806.1"/>
</dbReference>
<evidence type="ECO:0000313" key="5">
    <source>
        <dbReference type="Proteomes" id="UP000254808"/>
    </source>
</evidence>
<dbReference type="GO" id="GO:0005524">
    <property type="term" value="F:ATP binding"/>
    <property type="evidence" value="ECO:0007669"/>
    <property type="project" value="UniProtKB-KW"/>
</dbReference>
<keyword evidence="1" id="KW-0547">Nucleotide-binding</keyword>
<dbReference type="AlphaFoldDB" id="A0A345ULC2"/>
<gene>
    <name evidence="4" type="ORF">CYPRO_2024</name>
</gene>
<evidence type="ECO:0000256" key="2">
    <source>
        <dbReference type="ARBA" id="ARBA00022840"/>
    </source>
</evidence>
<dbReference type="OrthoDB" id="9778383at2"/>
<dbReference type="InterPro" id="IPR042099">
    <property type="entry name" value="ANL_N_sf"/>
</dbReference>
<dbReference type="Proteomes" id="UP000254808">
    <property type="component" value="Chromosome"/>
</dbReference>
<dbReference type="Pfam" id="PF23562">
    <property type="entry name" value="AMP-binding_C_3"/>
    <property type="match status" value="1"/>
</dbReference>
<dbReference type="EMBL" id="CP027806">
    <property type="protein sequence ID" value="AXJ01274.1"/>
    <property type="molecule type" value="Genomic_DNA"/>
</dbReference>
<dbReference type="InterPro" id="IPR000873">
    <property type="entry name" value="AMP-dep_synth/lig_dom"/>
</dbReference>
<reference evidence="4 5" key="1">
    <citation type="submission" date="2018-03" db="EMBL/GenBank/DDBJ databases">
        <title>Phenotypic and genomic properties of Cyclonatronum proteinivorum gen. nov., sp. nov., a haloalkaliphilic bacteroidete from soda lakes possessing Na+-translocating rhodopsin.</title>
        <authorList>
            <person name="Toshchakov S.V."/>
            <person name="Korzhenkov A."/>
            <person name="Samarov N.I."/>
            <person name="Kublanov I.V."/>
            <person name="Muntyan M.S."/>
            <person name="Sorokin D.Y."/>
        </authorList>
    </citation>
    <scope>NUCLEOTIDE SEQUENCE [LARGE SCALE GENOMIC DNA]</scope>
    <source>
        <strain evidence="4 5">Omega</strain>
    </source>
</reference>
<dbReference type="CDD" id="cd05907">
    <property type="entry name" value="VL_LC_FACS_like"/>
    <property type="match status" value="1"/>
</dbReference>
<dbReference type="PROSITE" id="PS00455">
    <property type="entry name" value="AMP_BINDING"/>
    <property type="match status" value="1"/>
</dbReference>
<protein>
    <submittedName>
        <fullName evidence="4">Long-chain acyl-CoA synthetase</fullName>
    </submittedName>
</protein>
<proteinExistence type="predicted"/>
<dbReference type="GO" id="GO:0004467">
    <property type="term" value="F:long-chain fatty acid-CoA ligase activity"/>
    <property type="evidence" value="ECO:0007669"/>
    <property type="project" value="TreeGrafter"/>
</dbReference>
<dbReference type="PANTHER" id="PTHR43272">
    <property type="entry name" value="LONG-CHAIN-FATTY-ACID--COA LIGASE"/>
    <property type="match status" value="1"/>
</dbReference>
<keyword evidence="2" id="KW-0067">ATP-binding</keyword>
<dbReference type="Gene3D" id="3.40.50.12780">
    <property type="entry name" value="N-terminal domain of ligase-like"/>
    <property type="match status" value="1"/>
</dbReference>
<dbReference type="PANTHER" id="PTHR43272:SF33">
    <property type="entry name" value="AMP-BINDING DOMAIN-CONTAINING PROTEIN-RELATED"/>
    <property type="match status" value="1"/>
</dbReference>
<dbReference type="Pfam" id="PF00501">
    <property type="entry name" value="AMP-binding"/>
    <property type="match status" value="1"/>
</dbReference>
<evidence type="ECO:0000259" key="3">
    <source>
        <dbReference type="Pfam" id="PF00501"/>
    </source>
</evidence>
<dbReference type="KEGG" id="cprv:CYPRO_2024"/>
<dbReference type="GO" id="GO:0016020">
    <property type="term" value="C:membrane"/>
    <property type="evidence" value="ECO:0007669"/>
    <property type="project" value="TreeGrafter"/>
</dbReference>
<dbReference type="SUPFAM" id="SSF56801">
    <property type="entry name" value="Acetyl-CoA synthetase-like"/>
    <property type="match status" value="1"/>
</dbReference>
<feature type="domain" description="AMP-dependent synthetase/ligase" evidence="3">
    <location>
        <begin position="20"/>
        <end position="422"/>
    </location>
</feature>
<evidence type="ECO:0000313" key="4">
    <source>
        <dbReference type="EMBL" id="AXJ01274.1"/>
    </source>
</evidence>